<feature type="domain" description="F-box" evidence="1">
    <location>
        <begin position="37"/>
        <end position="72"/>
    </location>
</feature>
<dbReference type="SUPFAM" id="SSF52047">
    <property type="entry name" value="RNI-like"/>
    <property type="match status" value="1"/>
</dbReference>
<dbReference type="Gene3D" id="3.80.10.10">
    <property type="entry name" value="Ribonuclease Inhibitor"/>
    <property type="match status" value="1"/>
</dbReference>
<reference evidence="3" key="1">
    <citation type="submission" date="2020-01" db="EMBL/GenBank/DDBJ databases">
        <authorList>
            <person name="Mishra B."/>
        </authorList>
    </citation>
    <scope>NUCLEOTIDE SEQUENCE [LARGE SCALE GENOMIC DNA]</scope>
</reference>
<dbReference type="EMBL" id="CACVBM020000233">
    <property type="protein sequence ID" value="CAA7016624.1"/>
    <property type="molecule type" value="Genomic_DNA"/>
</dbReference>
<proteinExistence type="predicted"/>
<evidence type="ECO:0000259" key="2">
    <source>
        <dbReference type="Pfam" id="PF24758"/>
    </source>
</evidence>
<dbReference type="Proteomes" id="UP000467841">
    <property type="component" value="Unassembled WGS sequence"/>
</dbReference>
<accession>A0A6D2HLK2</accession>
<dbReference type="OrthoDB" id="1041001at2759"/>
<dbReference type="InterPro" id="IPR053781">
    <property type="entry name" value="F-box_AtFBL13-like"/>
</dbReference>
<protein>
    <submittedName>
        <fullName evidence="3">Uncharacterized protein</fullName>
    </submittedName>
</protein>
<dbReference type="CDD" id="cd22160">
    <property type="entry name" value="F-box_AtFBL13-like"/>
    <property type="match status" value="1"/>
</dbReference>
<dbReference type="AlphaFoldDB" id="A0A6D2HLK2"/>
<evidence type="ECO:0000313" key="4">
    <source>
        <dbReference type="Proteomes" id="UP000467841"/>
    </source>
</evidence>
<dbReference type="SUPFAM" id="SSF81383">
    <property type="entry name" value="F-box domain"/>
    <property type="match status" value="1"/>
</dbReference>
<name>A0A6D2HLK2_9BRAS</name>
<dbReference type="InterPro" id="IPR032675">
    <property type="entry name" value="LRR_dom_sf"/>
</dbReference>
<evidence type="ECO:0000313" key="3">
    <source>
        <dbReference type="EMBL" id="CAA7016624.1"/>
    </source>
</evidence>
<dbReference type="InterPro" id="IPR055411">
    <property type="entry name" value="LRR_FXL15/At3g58940/PEG3-like"/>
</dbReference>
<dbReference type="PANTHER" id="PTHR32153">
    <property type="entry name" value="OJ000223_09.16 PROTEIN"/>
    <property type="match status" value="1"/>
</dbReference>
<sequence length="453" mass="51279">MADESATATAARSVRSHRNGGCGFRRSKGKGAVVDSISCLPDVILQHILSFVPTKIAITTSLLSKRWRHLWCGAPSLSFDSCSCPMINKTLARYTAPKMMHFHLSTITEHHLPYMDMWIEFVMFRHLENLFLGFYLDHGYTYPDFFYTNPSLKQLTLFNGVMIPRCSVSWTSLKNMSLLCCSTLSDESMSNILSGCPVLESLTLDHCDQIRSLDLIKSLRLRTLVVYHSSWAATKIEAPHIHRLHLRNSESPCTLLDVSSLTEANLNVLFQSVEATFNADNLQDKLLAILEKVQHVEKLTLGVKFLQILSLAELCGVPFPVLKVKALTLETTKIFQYVIPGVERVLQNSHGLKKLTVRTSHCDTIPGEHLDKYLALEGLDPAQCWRSKDGVRWNKSRLVLEPKHLVSFVELVFKNTKTLEKVFLLLDPCHKFKEMVSTLSHYNKVSVALNHRV</sequence>
<dbReference type="InterPro" id="IPR044997">
    <property type="entry name" value="F-box_plant"/>
</dbReference>
<dbReference type="Pfam" id="PF00646">
    <property type="entry name" value="F-box"/>
    <property type="match status" value="1"/>
</dbReference>
<keyword evidence="4" id="KW-1185">Reference proteome</keyword>
<dbReference type="InterPro" id="IPR036047">
    <property type="entry name" value="F-box-like_dom_sf"/>
</dbReference>
<dbReference type="Pfam" id="PF24758">
    <property type="entry name" value="LRR_At5g56370"/>
    <property type="match status" value="1"/>
</dbReference>
<dbReference type="Gene3D" id="1.20.1280.50">
    <property type="match status" value="1"/>
</dbReference>
<evidence type="ECO:0000259" key="1">
    <source>
        <dbReference type="Pfam" id="PF00646"/>
    </source>
</evidence>
<organism evidence="3 4">
    <name type="scientific">Microthlaspi erraticum</name>
    <dbReference type="NCBI Taxonomy" id="1685480"/>
    <lineage>
        <taxon>Eukaryota</taxon>
        <taxon>Viridiplantae</taxon>
        <taxon>Streptophyta</taxon>
        <taxon>Embryophyta</taxon>
        <taxon>Tracheophyta</taxon>
        <taxon>Spermatophyta</taxon>
        <taxon>Magnoliopsida</taxon>
        <taxon>eudicotyledons</taxon>
        <taxon>Gunneridae</taxon>
        <taxon>Pentapetalae</taxon>
        <taxon>rosids</taxon>
        <taxon>malvids</taxon>
        <taxon>Brassicales</taxon>
        <taxon>Brassicaceae</taxon>
        <taxon>Coluteocarpeae</taxon>
        <taxon>Microthlaspi</taxon>
    </lineage>
</organism>
<feature type="domain" description="F-box/LRR-repeat protein 15/At3g58940/PEG3-like LRR" evidence="2">
    <location>
        <begin position="116"/>
        <end position="249"/>
    </location>
</feature>
<comment type="caution">
    <text evidence="3">The sequence shown here is derived from an EMBL/GenBank/DDBJ whole genome shotgun (WGS) entry which is preliminary data.</text>
</comment>
<gene>
    <name evidence="3" type="ORF">MERR_LOCUS3859</name>
</gene>
<dbReference type="InterPro" id="IPR001810">
    <property type="entry name" value="F-box_dom"/>
</dbReference>